<evidence type="ECO:0000259" key="2">
    <source>
        <dbReference type="SMART" id="SM00867"/>
    </source>
</evidence>
<dbReference type="RefSeq" id="WP_092018793.1">
    <property type="nucleotide sequence ID" value="NZ_FOXH01000013.1"/>
</dbReference>
<feature type="domain" description="Lipid/polyisoprenoid-binding YceI-like" evidence="2">
    <location>
        <begin position="21"/>
        <end position="175"/>
    </location>
</feature>
<dbReference type="OrthoDB" id="9811006at2"/>
<keyword evidence="4" id="KW-1185">Reference proteome</keyword>
<feature type="signal peptide" evidence="1">
    <location>
        <begin position="1"/>
        <end position="19"/>
    </location>
</feature>
<evidence type="ECO:0000313" key="4">
    <source>
        <dbReference type="Proteomes" id="UP000199306"/>
    </source>
</evidence>
<sequence length="177" mass="19556">MKRILSIIFLVGLANTCFAQTWKATTATVTFKIKMLGSTVDGSFKGFSGKFLFDPNNLKNSSLSASVDVNTVFTDNSLRDRHLKEKEYLFNAGKYPVLKMTSTNIEKDGNNYIGYFDLTMKGITKNIKLPFSFKQDGEKASFQGSALINRKDWSVGGSTLGMSSDVTFTIAVNAIKE</sequence>
<proteinExistence type="predicted"/>
<dbReference type="STRING" id="1079859.SAMN04515674_11386"/>
<accession>A0A1I5X2W5</accession>
<evidence type="ECO:0000256" key="1">
    <source>
        <dbReference type="SAM" id="SignalP"/>
    </source>
</evidence>
<organism evidence="3 4">
    <name type="scientific">Pseudarcicella hirudinis</name>
    <dbReference type="NCBI Taxonomy" id="1079859"/>
    <lineage>
        <taxon>Bacteria</taxon>
        <taxon>Pseudomonadati</taxon>
        <taxon>Bacteroidota</taxon>
        <taxon>Cytophagia</taxon>
        <taxon>Cytophagales</taxon>
        <taxon>Flectobacillaceae</taxon>
        <taxon>Pseudarcicella</taxon>
    </lineage>
</organism>
<dbReference type="PANTHER" id="PTHR34406">
    <property type="entry name" value="PROTEIN YCEI"/>
    <property type="match status" value="1"/>
</dbReference>
<reference evidence="3 4" key="1">
    <citation type="submission" date="2016-10" db="EMBL/GenBank/DDBJ databases">
        <authorList>
            <person name="de Groot N.N."/>
        </authorList>
    </citation>
    <scope>NUCLEOTIDE SEQUENCE [LARGE SCALE GENOMIC DNA]</scope>
    <source>
        <strain evidence="4">E92,LMG 26720,CCM 7988</strain>
    </source>
</reference>
<protein>
    <submittedName>
        <fullName evidence="3">Polyisoprenoid-binding protein YceI</fullName>
    </submittedName>
</protein>
<dbReference type="Proteomes" id="UP000199306">
    <property type="component" value="Unassembled WGS sequence"/>
</dbReference>
<dbReference type="Gene3D" id="2.40.128.110">
    <property type="entry name" value="Lipid/polyisoprenoid-binding, YceI-like"/>
    <property type="match status" value="1"/>
</dbReference>
<dbReference type="InterPro" id="IPR036761">
    <property type="entry name" value="TTHA0802/YceI-like_sf"/>
</dbReference>
<dbReference type="PANTHER" id="PTHR34406:SF1">
    <property type="entry name" value="PROTEIN YCEI"/>
    <property type="match status" value="1"/>
</dbReference>
<feature type="chain" id="PRO_5011436448" evidence="1">
    <location>
        <begin position="20"/>
        <end position="177"/>
    </location>
</feature>
<gene>
    <name evidence="3" type="ORF">SAMN04515674_11386</name>
</gene>
<evidence type="ECO:0000313" key="3">
    <source>
        <dbReference type="EMBL" id="SFQ26027.1"/>
    </source>
</evidence>
<dbReference type="EMBL" id="FOXH01000013">
    <property type="protein sequence ID" value="SFQ26027.1"/>
    <property type="molecule type" value="Genomic_DNA"/>
</dbReference>
<dbReference type="Pfam" id="PF04264">
    <property type="entry name" value="YceI"/>
    <property type="match status" value="1"/>
</dbReference>
<keyword evidence="1" id="KW-0732">Signal</keyword>
<name>A0A1I5X2W5_9BACT</name>
<dbReference type="SUPFAM" id="SSF101874">
    <property type="entry name" value="YceI-like"/>
    <property type="match status" value="1"/>
</dbReference>
<dbReference type="AlphaFoldDB" id="A0A1I5X2W5"/>
<dbReference type="SMART" id="SM00867">
    <property type="entry name" value="YceI"/>
    <property type="match status" value="1"/>
</dbReference>
<dbReference type="InterPro" id="IPR007372">
    <property type="entry name" value="Lipid/polyisoprenoid-bd_YceI"/>
</dbReference>